<keyword evidence="6 9" id="KW-1133">Transmembrane helix</keyword>
<keyword evidence="3" id="KW-0813">Transport</keyword>
<accession>A0A1F4VYV2</accession>
<evidence type="ECO:0000256" key="1">
    <source>
        <dbReference type="ARBA" id="ARBA00004141"/>
    </source>
</evidence>
<evidence type="ECO:0000256" key="4">
    <source>
        <dbReference type="ARBA" id="ARBA00022692"/>
    </source>
</evidence>
<dbReference type="AlphaFoldDB" id="A0A1F4VYV2"/>
<feature type="transmembrane region" description="Helical" evidence="9">
    <location>
        <begin position="234"/>
        <end position="254"/>
    </location>
</feature>
<feature type="transmembrane region" description="Helical" evidence="9">
    <location>
        <begin position="260"/>
        <end position="286"/>
    </location>
</feature>
<protein>
    <recommendedName>
        <fullName evidence="10">CBS domain-containing protein</fullName>
    </recommendedName>
</protein>
<dbReference type="Gene3D" id="3.10.580.10">
    <property type="entry name" value="CBS-domain"/>
    <property type="match status" value="1"/>
</dbReference>
<evidence type="ECO:0000256" key="6">
    <source>
        <dbReference type="ARBA" id="ARBA00022989"/>
    </source>
</evidence>
<dbReference type="EMBL" id="MEVL01000012">
    <property type="protein sequence ID" value="OGC62341.1"/>
    <property type="molecule type" value="Genomic_DNA"/>
</dbReference>
<proteinExistence type="inferred from homology"/>
<dbReference type="Proteomes" id="UP000176967">
    <property type="component" value="Unassembled WGS sequence"/>
</dbReference>
<keyword evidence="4 9" id="KW-0812">Transmembrane</keyword>
<feature type="domain" description="CBS" evidence="10">
    <location>
        <begin position="12"/>
        <end position="72"/>
    </location>
</feature>
<dbReference type="InterPro" id="IPR006667">
    <property type="entry name" value="SLC41_membr_dom"/>
</dbReference>
<dbReference type="GO" id="GO:0016020">
    <property type="term" value="C:membrane"/>
    <property type="evidence" value="ECO:0007669"/>
    <property type="project" value="UniProtKB-SubCell"/>
</dbReference>
<evidence type="ECO:0000256" key="7">
    <source>
        <dbReference type="ARBA" id="ARBA00023136"/>
    </source>
</evidence>
<comment type="subcellular location">
    <subcellularLocation>
        <location evidence="1">Membrane</location>
        <topology evidence="1">Multi-pass membrane protein</topology>
    </subcellularLocation>
</comment>
<dbReference type="PANTHER" id="PTHR43773:SF1">
    <property type="entry name" value="MAGNESIUM TRANSPORTER MGTE"/>
    <property type="match status" value="1"/>
</dbReference>
<feature type="transmembrane region" description="Helical" evidence="9">
    <location>
        <begin position="298"/>
        <end position="320"/>
    </location>
</feature>
<dbReference type="SUPFAM" id="SSF54631">
    <property type="entry name" value="CBS-domain pair"/>
    <property type="match status" value="1"/>
</dbReference>
<gene>
    <name evidence="11" type="ORF">A2890_01925</name>
</gene>
<dbReference type="Gene3D" id="1.10.357.20">
    <property type="entry name" value="SLC41 divalent cation transporters, integral membrane domain"/>
    <property type="match status" value="1"/>
</dbReference>
<dbReference type="Pfam" id="PF00571">
    <property type="entry name" value="CBS"/>
    <property type="match status" value="2"/>
</dbReference>
<comment type="similarity">
    <text evidence="2">Belongs to the SLC41A transporter family.</text>
</comment>
<keyword evidence="8" id="KW-0129">CBS domain</keyword>
<keyword evidence="5" id="KW-0460">Magnesium</keyword>
<dbReference type="InterPro" id="IPR036739">
    <property type="entry name" value="SLC41_membr_dom_sf"/>
</dbReference>
<evidence type="ECO:0000256" key="5">
    <source>
        <dbReference type="ARBA" id="ARBA00022842"/>
    </source>
</evidence>
<dbReference type="PROSITE" id="PS51371">
    <property type="entry name" value="CBS"/>
    <property type="match status" value="2"/>
</dbReference>
<evidence type="ECO:0000259" key="10">
    <source>
        <dbReference type="PROSITE" id="PS51371"/>
    </source>
</evidence>
<evidence type="ECO:0000313" key="12">
    <source>
        <dbReference type="Proteomes" id="UP000176967"/>
    </source>
</evidence>
<reference evidence="11 12" key="1">
    <citation type="journal article" date="2016" name="Nat. Commun.">
        <title>Thousands of microbial genomes shed light on interconnected biogeochemical processes in an aquifer system.</title>
        <authorList>
            <person name="Anantharaman K."/>
            <person name="Brown C.T."/>
            <person name="Hug L.A."/>
            <person name="Sharon I."/>
            <person name="Castelle C.J."/>
            <person name="Probst A.J."/>
            <person name="Thomas B.C."/>
            <person name="Singh A."/>
            <person name="Wilkins M.J."/>
            <person name="Karaoz U."/>
            <person name="Brodie E.L."/>
            <person name="Williams K.H."/>
            <person name="Hubbard S.S."/>
            <person name="Banfield J.F."/>
        </authorList>
    </citation>
    <scope>NUCLEOTIDE SEQUENCE [LARGE SCALE GENOMIC DNA]</scope>
</reference>
<evidence type="ECO:0000256" key="2">
    <source>
        <dbReference type="ARBA" id="ARBA00009749"/>
    </source>
</evidence>
<dbReference type="InterPro" id="IPR006669">
    <property type="entry name" value="MgtE_transporter"/>
</dbReference>
<keyword evidence="7 9" id="KW-0472">Membrane</keyword>
<dbReference type="InterPro" id="IPR046342">
    <property type="entry name" value="CBS_dom_sf"/>
</dbReference>
<name>A0A1F4VYV2_UNCKA</name>
<sequence length="321" mass="35768">MEKIKDTALNHIITDVPTARPEQGVGEVLAYVREKSWQSSHHIFIVDSRKRYLGVLSTRVLLESPNEKKLSEIFNKNYPSVGSHIHEDKVAILAIRHDLDTVPVVKAETGEFLGTVDAEELLKILHEEHTEKLLHRAGILVDTKVIDIFKARIFRLIRLRLPWLIFGFGGGLLITIFISRFEALLQQYVSLAYFIPIVAYMNAAVGTQAVSLFIRGLALEKVSMRRYVVKELTVGTFLGVLFGGLIFLFAWLAFGSFGVAATVGISLFLGIVLSTSNAMLIPYIFHRLGKDPAFGSDPLVTIVQDALSILIYFAIASILVF</sequence>
<feature type="transmembrane region" description="Helical" evidence="9">
    <location>
        <begin position="191"/>
        <end position="214"/>
    </location>
</feature>
<dbReference type="STRING" id="1802628.A2890_01925"/>
<feature type="transmembrane region" description="Helical" evidence="9">
    <location>
        <begin position="161"/>
        <end position="179"/>
    </location>
</feature>
<organism evidence="11 12">
    <name type="scientific">candidate division WWE3 bacterium RIFCSPLOWO2_01_FULL_53_14</name>
    <dbReference type="NCBI Taxonomy" id="1802628"/>
    <lineage>
        <taxon>Bacteria</taxon>
        <taxon>Katanobacteria</taxon>
    </lineage>
</organism>
<evidence type="ECO:0000256" key="3">
    <source>
        <dbReference type="ARBA" id="ARBA00022448"/>
    </source>
</evidence>
<evidence type="ECO:0000256" key="8">
    <source>
        <dbReference type="PROSITE-ProRule" id="PRU00703"/>
    </source>
</evidence>
<dbReference type="SUPFAM" id="SSF161093">
    <property type="entry name" value="MgtE membrane domain-like"/>
    <property type="match status" value="1"/>
</dbReference>
<dbReference type="PANTHER" id="PTHR43773">
    <property type="entry name" value="MAGNESIUM TRANSPORTER MGTE"/>
    <property type="match status" value="1"/>
</dbReference>
<comment type="caution">
    <text evidence="11">The sequence shown here is derived from an EMBL/GenBank/DDBJ whole genome shotgun (WGS) entry which is preliminary data.</text>
</comment>
<evidence type="ECO:0000313" key="11">
    <source>
        <dbReference type="EMBL" id="OGC62341.1"/>
    </source>
</evidence>
<dbReference type="GO" id="GO:0015095">
    <property type="term" value="F:magnesium ion transmembrane transporter activity"/>
    <property type="evidence" value="ECO:0007669"/>
    <property type="project" value="InterPro"/>
</dbReference>
<dbReference type="InterPro" id="IPR000644">
    <property type="entry name" value="CBS_dom"/>
</dbReference>
<dbReference type="Pfam" id="PF01769">
    <property type="entry name" value="MgtE"/>
    <property type="match status" value="1"/>
</dbReference>
<evidence type="ECO:0000256" key="9">
    <source>
        <dbReference type="SAM" id="Phobius"/>
    </source>
</evidence>
<feature type="domain" description="CBS" evidence="10">
    <location>
        <begin position="74"/>
        <end position="131"/>
    </location>
</feature>